<feature type="domain" description="CCHC-type" evidence="3">
    <location>
        <begin position="290"/>
        <end position="303"/>
    </location>
</feature>
<evidence type="ECO:0000259" key="3">
    <source>
        <dbReference type="PROSITE" id="PS50158"/>
    </source>
</evidence>
<accession>A0AAV0ZBP7</accession>
<feature type="region of interest" description="Disordered" evidence="2">
    <location>
        <begin position="310"/>
        <end position="336"/>
    </location>
</feature>
<dbReference type="PROSITE" id="PS50158">
    <property type="entry name" value="ZF_CCHC"/>
    <property type="match status" value="1"/>
</dbReference>
<keyword evidence="1" id="KW-0863">Zinc-finger</keyword>
<name>A0AAV0ZBP7_VICFA</name>
<feature type="compositionally biased region" description="Low complexity" evidence="2">
    <location>
        <begin position="229"/>
        <end position="242"/>
    </location>
</feature>
<sequence>MAGNISHLLALANSSSSQINFQLPPIKITLDNENHCLWSTTIISALETFDLESHLLAPNPPPQTRSIAADNGTITQEPNPEYLAWKRRDRLVLLWLKSTLSDRALAIVARSTTSHMAWTALQKIFQAQTRARRMSLKLQLQSLPKGSLSIMEYVERKRSIADSLAANLHPVSDEDLIGHILSGLDSSYGAVATAFMIHSDDASVDDLVGKLLQEEARLAHELARQSTIAPLAPSSPAPISSAHVASRQSGRSYNTNNSGGAYSRGDSWSDSRGDTRAANGGEFRRRRPQCQLCGRPGHEAVDCWQRDNQIDFPSRKPNPRNTSKQAHYASQAPSSSAIDPSWYFDTGAIDHASPDFQKLTISDDYKGNDKLQVGNGSNYTPRGH</sequence>
<evidence type="ECO:0000256" key="2">
    <source>
        <dbReference type="SAM" id="MobiDB-lite"/>
    </source>
</evidence>
<reference evidence="4 5" key="1">
    <citation type="submission" date="2023-01" db="EMBL/GenBank/DDBJ databases">
        <authorList>
            <person name="Kreplak J."/>
        </authorList>
    </citation>
    <scope>NUCLEOTIDE SEQUENCE [LARGE SCALE GENOMIC DNA]</scope>
</reference>
<dbReference type="EMBL" id="OX451735">
    <property type="protein sequence ID" value="CAI8594523.1"/>
    <property type="molecule type" value="Genomic_DNA"/>
</dbReference>
<keyword evidence="1" id="KW-0862">Zinc</keyword>
<dbReference type="InterPro" id="IPR036875">
    <property type="entry name" value="Znf_CCHC_sf"/>
</dbReference>
<protein>
    <recommendedName>
        <fullName evidence="3">CCHC-type domain-containing protein</fullName>
    </recommendedName>
</protein>
<evidence type="ECO:0000256" key="1">
    <source>
        <dbReference type="PROSITE-ProRule" id="PRU00047"/>
    </source>
</evidence>
<dbReference type="PANTHER" id="PTHR47481:SF28">
    <property type="entry name" value="RETROTRANSPOSON COPIA-LIKE N-TERMINAL DOMAIN-CONTAINING PROTEIN"/>
    <property type="match status" value="1"/>
</dbReference>
<feature type="region of interest" description="Disordered" evidence="2">
    <location>
        <begin position="229"/>
        <end position="283"/>
    </location>
</feature>
<dbReference type="GO" id="GO:0003676">
    <property type="term" value="F:nucleic acid binding"/>
    <property type="evidence" value="ECO:0007669"/>
    <property type="project" value="InterPro"/>
</dbReference>
<dbReference type="SUPFAM" id="SSF57756">
    <property type="entry name" value="Retrovirus zinc finger-like domains"/>
    <property type="match status" value="1"/>
</dbReference>
<feature type="compositionally biased region" description="Polar residues" evidence="2">
    <location>
        <begin position="246"/>
        <end position="260"/>
    </location>
</feature>
<dbReference type="Proteomes" id="UP001157006">
    <property type="component" value="Chromosome 1S"/>
</dbReference>
<evidence type="ECO:0000313" key="4">
    <source>
        <dbReference type="EMBL" id="CAI8594523.1"/>
    </source>
</evidence>
<dbReference type="Pfam" id="PF14223">
    <property type="entry name" value="Retrotran_gag_2"/>
    <property type="match status" value="1"/>
</dbReference>
<keyword evidence="5" id="KW-1185">Reference proteome</keyword>
<dbReference type="GO" id="GO:0008270">
    <property type="term" value="F:zinc ion binding"/>
    <property type="evidence" value="ECO:0007669"/>
    <property type="project" value="UniProtKB-KW"/>
</dbReference>
<proteinExistence type="predicted"/>
<organism evidence="4 5">
    <name type="scientific">Vicia faba</name>
    <name type="common">Broad bean</name>
    <name type="synonym">Faba vulgaris</name>
    <dbReference type="NCBI Taxonomy" id="3906"/>
    <lineage>
        <taxon>Eukaryota</taxon>
        <taxon>Viridiplantae</taxon>
        <taxon>Streptophyta</taxon>
        <taxon>Embryophyta</taxon>
        <taxon>Tracheophyta</taxon>
        <taxon>Spermatophyta</taxon>
        <taxon>Magnoliopsida</taxon>
        <taxon>eudicotyledons</taxon>
        <taxon>Gunneridae</taxon>
        <taxon>Pentapetalae</taxon>
        <taxon>rosids</taxon>
        <taxon>fabids</taxon>
        <taxon>Fabales</taxon>
        <taxon>Fabaceae</taxon>
        <taxon>Papilionoideae</taxon>
        <taxon>50 kb inversion clade</taxon>
        <taxon>NPAAA clade</taxon>
        <taxon>Hologalegina</taxon>
        <taxon>IRL clade</taxon>
        <taxon>Fabeae</taxon>
        <taxon>Vicia</taxon>
    </lineage>
</organism>
<evidence type="ECO:0000313" key="5">
    <source>
        <dbReference type="Proteomes" id="UP001157006"/>
    </source>
</evidence>
<dbReference type="InterPro" id="IPR001878">
    <property type="entry name" value="Znf_CCHC"/>
</dbReference>
<gene>
    <name evidence="4" type="ORF">VFH_I145800</name>
</gene>
<feature type="region of interest" description="Disordered" evidence="2">
    <location>
        <begin position="361"/>
        <end position="384"/>
    </location>
</feature>
<keyword evidence="1" id="KW-0479">Metal-binding</keyword>
<feature type="compositionally biased region" description="Polar residues" evidence="2">
    <location>
        <begin position="374"/>
        <end position="384"/>
    </location>
</feature>
<dbReference type="PANTHER" id="PTHR47481">
    <property type="match status" value="1"/>
</dbReference>
<dbReference type="AlphaFoldDB" id="A0AAV0ZBP7"/>